<dbReference type="Gene3D" id="2.60.40.10">
    <property type="entry name" value="Immunoglobulins"/>
    <property type="match status" value="3"/>
</dbReference>
<comment type="caution">
    <text evidence="2">The sequence shown here is derived from an EMBL/GenBank/DDBJ whole genome shotgun (WGS) entry which is preliminary data.</text>
</comment>
<dbReference type="PANTHER" id="PTHR37833">
    <property type="entry name" value="LIPOPROTEIN-RELATED"/>
    <property type="match status" value="1"/>
</dbReference>
<dbReference type="PANTHER" id="PTHR37833:SF1">
    <property type="entry name" value="SIGNAL PEPTIDE PROTEIN"/>
    <property type="match status" value="1"/>
</dbReference>
<proteinExistence type="predicted"/>
<sequence length="361" mass="40146">MKRTVSVLVLFLFMAGLNSAVAQNRATIKFDNLEHNFGTFKEEQGNVSYDFKFKNTGNAPLIVSYVRSSCGCTTPEWTRKPVSPGDEGHIRVTYNPRNRPGNFTKTISISSNATNPMVVLKIRGKVIPRVKTPEELYPREVGLIRMRTNHLAFVKIKDDEVRTDSLQFVNLGDKPVTIGVKQAPSYLKVNIVPKTVQPGKKGHFVVTYDASKKKEYGFVIDRVYLTENGESNYNYSIGVSATIVEDFSKLTPQQLANSPKVGFDERVFNFGEISEGQKVNHVFQIKNTGKSDLVIRRIRASCGCTAVTPATTVIKPGQSTDLKVVFNSHGKRGRQNKSITVITNDPDQPTTILRITGNVKS</sequence>
<accession>A0A2P8CKD3</accession>
<dbReference type="InterPro" id="IPR013783">
    <property type="entry name" value="Ig-like_fold"/>
</dbReference>
<evidence type="ECO:0000256" key="1">
    <source>
        <dbReference type="SAM" id="SignalP"/>
    </source>
</evidence>
<dbReference type="NCBIfam" id="NF012200">
    <property type="entry name" value="choice_anch_D"/>
    <property type="match status" value="1"/>
</dbReference>
<dbReference type="InterPro" id="IPR011467">
    <property type="entry name" value="DUF1573"/>
</dbReference>
<keyword evidence="1" id="KW-0732">Signal</keyword>
<reference evidence="2 3" key="1">
    <citation type="submission" date="2018-03" db="EMBL/GenBank/DDBJ databases">
        <title>Genomic Encyclopedia of Archaeal and Bacterial Type Strains, Phase II (KMG-II): from individual species to whole genera.</title>
        <authorList>
            <person name="Goeker M."/>
        </authorList>
    </citation>
    <scope>NUCLEOTIDE SEQUENCE [LARGE SCALE GENOMIC DNA]</scope>
    <source>
        <strain evidence="2 3">DSM 27267</strain>
    </source>
</reference>
<evidence type="ECO:0000313" key="2">
    <source>
        <dbReference type="EMBL" id="PSK85412.1"/>
    </source>
</evidence>
<dbReference type="RefSeq" id="WP_106540460.1">
    <property type="nucleotide sequence ID" value="NZ_BLAU01000001.1"/>
</dbReference>
<gene>
    <name evidence="2" type="ORF">CLV93_101368</name>
</gene>
<dbReference type="Pfam" id="PF07610">
    <property type="entry name" value="DUF1573"/>
    <property type="match status" value="2"/>
</dbReference>
<protein>
    <submittedName>
        <fullName evidence="2">Uncharacterized protein DUF1573</fullName>
    </submittedName>
</protein>
<dbReference type="OrthoDB" id="1466304at2"/>
<organism evidence="2 3">
    <name type="scientific">Prolixibacter denitrificans</name>
    <dbReference type="NCBI Taxonomy" id="1541063"/>
    <lineage>
        <taxon>Bacteria</taxon>
        <taxon>Pseudomonadati</taxon>
        <taxon>Bacteroidota</taxon>
        <taxon>Bacteroidia</taxon>
        <taxon>Marinilabiliales</taxon>
        <taxon>Prolixibacteraceae</taxon>
        <taxon>Prolixibacter</taxon>
    </lineage>
</organism>
<dbReference type="Proteomes" id="UP000240621">
    <property type="component" value="Unassembled WGS sequence"/>
</dbReference>
<dbReference type="AlphaFoldDB" id="A0A2P8CKD3"/>
<evidence type="ECO:0000313" key="3">
    <source>
        <dbReference type="Proteomes" id="UP000240621"/>
    </source>
</evidence>
<name>A0A2P8CKD3_9BACT</name>
<feature type="chain" id="PRO_5015162972" evidence="1">
    <location>
        <begin position="23"/>
        <end position="361"/>
    </location>
</feature>
<feature type="signal peptide" evidence="1">
    <location>
        <begin position="1"/>
        <end position="22"/>
    </location>
</feature>
<dbReference type="EMBL" id="PYGC01000001">
    <property type="protein sequence ID" value="PSK85412.1"/>
    <property type="molecule type" value="Genomic_DNA"/>
</dbReference>